<accession>A0A495DTZ5</accession>
<name>A0A495DTZ5_9FLAO</name>
<keyword evidence="3" id="KW-1185">Reference proteome</keyword>
<evidence type="ECO:0000313" key="2">
    <source>
        <dbReference type="EMBL" id="RKR07953.1"/>
    </source>
</evidence>
<dbReference type="InterPro" id="IPR036866">
    <property type="entry name" value="RibonucZ/Hydroxyglut_hydro"/>
</dbReference>
<feature type="domain" description="Metallo-beta-lactamase" evidence="1">
    <location>
        <begin position="36"/>
        <end position="96"/>
    </location>
</feature>
<dbReference type="Gene3D" id="3.60.15.10">
    <property type="entry name" value="Ribonuclease Z/Hydroxyacylglutathione hydrolase-like"/>
    <property type="match status" value="1"/>
</dbReference>
<evidence type="ECO:0000259" key="1">
    <source>
        <dbReference type="Pfam" id="PF00753"/>
    </source>
</evidence>
<dbReference type="PANTHER" id="PTHR30619:SF1">
    <property type="entry name" value="RECOMBINATION PROTEIN 2"/>
    <property type="match status" value="1"/>
</dbReference>
<protein>
    <submittedName>
        <fullName evidence="2">Metallo-beta-lactamase superfamily protein</fullName>
    </submittedName>
</protein>
<dbReference type="PANTHER" id="PTHR30619">
    <property type="entry name" value="DNA INTERNALIZATION/COMPETENCE PROTEIN COMEC/REC2"/>
    <property type="match status" value="1"/>
</dbReference>
<dbReference type="AlphaFoldDB" id="A0A495DTZ5"/>
<dbReference type="EMBL" id="RBIQ01000010">
    <property type="protein sequence ID" value="RKR07953.1"/>
    <property type="molecule type" value="Genomic_DNA"/>
</dbReference>
<comment type="caution">
    <text evidence="2">The sequence shown here is derived from an EMBL/GenBank/DDBJ whole genome shotgun (WGS) entry which is preliminary data.</text>
</comment>
<proteinExistence type="predicted"/>
<dbReference type="SUPFAM" id="SSF56281">
    <property type="entry name" value="Metallo-hydrolase/oxidoreductase"/>
    <property type="match status" value="1"/>
</dbReference>
<dbReference type="InterPro" id="IPR052159">
    <property type="entry name" value="Competence_DNA_uptake"/>
</dbReference>
<evidence type="ECO:0000313" key="3">
    <source>
        <dbReference type="Proteomes" id="UP000269412"/>
    </source>
</evidence>
<dbReference type="Proteomes" id="UP000269412">
    <property type="component" value="Unassembled WGS sequence"/>
</dbReference>
<dbReference type="Pfam" id="PF00753">
    <property type="entry name" value="Lactamase_B"/>
    <property type="match status" value="1"/>
</dbReference>
<sequence length="354" mass="39882">MNQLEIDMLPVGDGEKSGDALAMRFGDFSNKEKEQYIVVIDGGSKDSGKKLVELIKNQYGMNYVDLVISTHPDSDHTSGLRVILEEMSVGKLWMHLPWNHSDRIRDLFHDGRITDESLKERMRKAYRYAYELEQIANEKNIPIEEPFAGTSFLNGTIQVLGPTEKYYEELLVNSAKTPEQKMAGLVGSLERTFASAKSTVLSWIEETFDIETLDESGDTSSENNSSVVNLLNFDNKKFLFTGDSGIPALKKVIEYSKVYGIDISRVNWKQVPHHGSHRNISPSILDEIKTEYAFVSASKGAPKHPSYKVTNAYIRRGANVYTTEGNILNHHLNCNTRNGYGTAVPFTFQNKVQE</sequence>
<dbReference type="OrthoDB" id="9761531at2"/>
<reference evidence="2 3" key="1">
    <citation type="submission" date="2018-10" db="EMBL/GenBank/DDBJ databases">
        <title>Genomic Encyclopedia of Archaeal and Bacterial Type Strains, Phase II (KMG-II): from individual species to whole genera.</title>
        <authorList>
            <person name="Goeker M."/>
        </authorList>
    </citation>
    <scope>NUCLEOTIDE SEQUENCE [LARGE SCALE GENOMIC DNA]</scope>
    <source>
        <strain evidence="2 3">DSM 25230</strain>
    </source>
</reference>
<dbReference type="InterPro" id="IPR001279">
    <property type="entry name" value="Metallo-B-lactamas"/>
</dbReference>
<gene>
    <name evidence="2" type="ORF">CLV91_2714</name>
</gene>
<organism evidence="2 3">
    <name type="scientific">Maribacter vaceletii</name>
    <dbReference type="NCBI Taxonomy" id="1206816"/>
    <lineage>
        <taxon>Bacteria</taxon>
        <taxon>Pseudomonadati</taxon>
        <taxon>Bacteroidota</taxon>
        <taxon>Flavobacteriia</taxon>
        <taxon>Flavobacteriales</taxon>
        <taxon>Flavobacteriaceae</taxon>
        <taxon>Maribacter</taxon>
    </lineage>
</organism>